<evidence type="ECO:0000256" key="1">
    <source>
        <dbReference type="SAM" id="MobiDB-lite"/>
    </source>
</evidence>
<dbReference type="RefSeq" id="WP_129357667.1">
    <property type="nucleotide sequence ID" value="NZ_CP065738.1"/>
</dbReference>
<dbReference type="AlphaFoldDB" id="A0A7T3F8K1"/>
<reference evidence="2 3" key="1">
    <citation type="submission" date="2020-12" db="EMBL/GenBank/DDBJ databases">
        <title>FDA dAtabase for Regulatory Grade micrObial Sequences (FDA-ARGOS): Supporting development and validation of Infectious Disease Dx tests.</title>
        <authorList>
            <person name="Sproer C."/>
            <person name="Gronow S."/>
            <person name="Severitt S."/>
            <person name="Schroder I."/>
            <person name="Tallon L."/>
            <person name="Sadzewicz L."/>
            <person name="Zhao X."/>
            <person name="Boylan J."/>
            <person name="Ott S."/>
            <person name="Bowen H."/>
            <person name="Vavikolanu K."/>
            <person name="Mehta A."/>
            <person name="Aluvathingal J."/>
            <person name="Nadendla S."/>
            <person name="Lowell S."/>
            <person name="Myers T."/>
            <person name="Yan Y."/>
            <person name="Sichtig H."/>
        </authorList>
    </citation>
    <scope>NUCLEOTIDE SEQUENCE [LARGE SCALE GENOMIC DNA]</scope>
    <source>
        <strain evidence="2 3">FDAARGOS_864</strain>
    </source>
</reference>
<dbReference type="EMBL" id="CP065738">
    <property type="protein sequence ID" value="QPT54118.1"/>
    <property type="molecule type" value="Genomic_DNA"/>
</dbReference>
<evidence type="ECO:0000313" key="2">
    <source>
        <dbReference type="EMBL" id="QPT54118.1"/>
    </source>
</evidence>
<evidence type="ECO:0000313" key="3">
    <source>
        <dbReference type="Proteomes" id="UP000594975"/>
    </source>
</evidence>
<dbReference type="SUPFAM" id="SSF52540">
    <property type="entry name" value="P-loop containing nucleoside triphosphate hydrolases"/>
    <property type="match status" value="1"/>
</dbReference>
<dbReference type="KEGG" id="rkr:I6G21_02675"/>
<protein>
    <submittedName>
        <fullName evidence="2">Multidrug ABC transporter ATPase</fullName>
    </submittedName>
</protein>
<feature type="region of interest" description="Disordered" evidence="1">
    <location>
        <begin position="275"/>
        <end position="294"/>
    </location>
</feature>
<sequence length="294" mass="32763">MLCSTTRARRRACTATHPTPTLEASSAVLHAENITAKGRHAPLIQRTSLDVAPGELLLLQASGQLTRTALALVLTGRMKPESGSITWNEESSRKALRRHASIVDAPELNEMEKHMRVRDYVSEMLSYMPHPFLQRPHSGRWLEENGLADLNNLWDEQLTGEQRIRLMTALARHNSGADLLVFDTPSRHAHYSVTWIPRLLELAQDEEHPRAVIAVVPHVSDKWYGPVAIEGDPQGGRGPDIADEEEGGRHRQPAEDPLPPTRMLSLEELFDLEAAAEEIEPEGDDADQTAENEN</sequence>
<dbReference type="Gene3D" id="3.40.50.300">
    <property type="entry name" value="P-loop containing nucleotide triphosphate hydrolases"/>
    <property type="match status" value="1"/>
</dbReference>
<accession>A0A7T3F8K1</accession>
<organism evidence="2 3">
    <name type="scientific">Rothia kristinae</name>
    <dbReference type="NCBI Taxonomy" id="37923"/>
    <lineage>
        <taxon>Bacteria</taxon>
        <taxon>Bacillati</taxon>
        <taxon>Actinomycetota</taxon>
        <taxon>Actinomycetes</taxon>
        <taxon>Micrococcales</taxon>
        <taxon>Micrococcaceae</taxon>
        <taxon>Rothia</taxon>
    </lineage>
</organism>
<dbReference type="InterPro" id="IPR027417">
    <property type="entry name" value="P-loop_NTPase"/>
</dbReference>
<feature type="region of interest" description="Disordered" evidence="1">
    <location>
        <begin position="226"/>
        <end position="262"/>
    </location>
</feature>
<dbReference type="GeneID" id="61262263"/>
<proteinExistence type="predicted"/>
<dbReference type="Proteomes" id="UP000594975">
    <property type="component" value="Chromosome"/>
</dbReference>
<gene>
    <name evidence="2" type="ORF">I6G21_02675</name>
</gene>
<name>A0A7T3F8K1_9MICC</name>